<keyword evidence="3" id="KW-1185">Reference proteome</keyword>
<keyword evidence="1" id="KW-1133">Transmembrane helix</keyword>
<name>A0A646KMB5_STRJU</name>
<evidence type="ECO:0000313" key="2">
    <source>
        <dbReference type="EMBL" id="MQT03355.1"/>
    </source>
</evidence>
<reference evidence="2 3" key="1">
    <citation type="submission" date="2019-05" db="EMBL/GenBank/DDBJ databases">
        <title>Comparative genomics and metabolomics analyses of clavulanic acid producing Streptomyces species provides insight into specialized metabolism and evolution of beta-lactam biosynthetic gene clusters.</title>
        <authorList>
            <person name="Moore M.A."/>
            <person name="Cruz-Morales P."/>
            <person name="Barona Gomez F."/>
            <person name="Kapil T."/>
        </authorList>
    </citation>
    <scope>NUCLEOTIDE SEQUENCE [LARGE SCALE GENOMIC DNA]</scope>
    <source>
        <strain evidence="2 3">NRRL 5741</strain>
    </source>
</reference>
<keyword evidence="1" id="KW-0812">Transmembrane</keyword>
<feature type="transmembrane region" description="Helical" evidence="1">
    <location>
        <begin position="24"/>
        <end position="44"/>
    </location>
</feature>
<sequence>MTSNPLSDSSEPEQRHHADPPVPWWVAVLLITIAVGAYVILVVFGKQDGGSTAGSLGALLTGLLVVLGIGRRR</sequence>
<protein>
    <submittedName>
        <fullName evidence="2">Uncharacterized protein</fullName>
    </submittedName>
</protein>
<evidence type="ECO:0000313" key="3">
    <source>
        <dbReference type="Proteomes" id="UP000419138"/>
    </source>
</evidence>
<proteinExistence type="predicted"/>
<gene>
    <name evidence="2" type="ORF">FF041_25135</name>
</gene>
<dbReference type="Proteomes" id="UP000419138">
    <property type="component" value="Unassembled WGS sequence"/>
</dbReference>
<dbReference type="RefSeq" id="WP_153524898.1">
    <property type="nucleotide sequence ID" value="NZ_JBEPDZ010000002.1"/>
</dbReference>
<dbReference type="AlphaFoldDB" id="A0A646KMB5"/>
<organism evidence="2 3">
    <name type="scientific">Streptomyces jumonjinensis</name>
    <dbReference type="NCBI Taxonomy" id="1945"/>
    <lineage>
        <taxon>Bacteria</taxon>
        <taxon>Bacillati</taxon>
        <taxon>Actinomycetota</taxon>
        <taxon>Actinomycetes</taxon>
        <taxon>Kitasatosporales</taxon>
        <taxon>Streptomycetaceae</taxon>
        <taxon>Streptomyces</taxon>
    </lineage>
</organism>
<feature type="transmembrane region" description="Helical" evidence="1">
    <location>
        <begin position="50"/>
        <end position="70"/>
    </location>
</feature>
<evidence type="ECO:0000256" key="1">
    <source>
        <dbReference type="SAM" id="Phobius"/>
    </source>
</evidence>
<accession>A0A646KMB5</accession>
<keyword evidence="1" id="KW-0472">Membrane</keyword>
<comment type="caution">
    <text evidence="2">The sequence shown here is derived from an EMBL/GenBank/DDBJ whole genome shotgun (WGS) entry which is preliminary data.</text>
</comment>
<dbReference type="EMBL" id="VCLA01000170">
    <property type="protein sequence ID" value="MQT03355.1"/>
    <property type="molecule type" value="Genomic_DNA"/>
</dbReference>